<dbReference type="InterPro" id="IPR037208">
    <property type="entry name" value="Spo0E-like_sf"/>
</dbReference>
<dbReference type="InterPro" id="IPR036638">
    <property type="entry name" value="HLH_DNA-bd_sf"/>
</dbReference>
<accession>A0A1H0W7C1</accession>
<name>A0A1H0W7C1_9BACI</name>
<proteinExistence type="predicted"/>
<sequence>MITEEIYKDIEKLRLKLIKCGLKEGLNSPQTIRLSEELDKIILKVLLNKVS</sequence>
<dbReference type="Gene3D" id="4.10.280.10">
    <property type="entry name" value="Helix-loop-helix DNA-binding domain"/>
    <property type="match status" value="1"/>
</dbReference>
<dbReference type="SUPFAM" id="SSF140500">
    <property type="entry name" value="BAS1536-like"/>
    <property type="match status" value="1"/>
</dbReference>
<dbReference type="GO" id="GO:0046983">
    <property type="term" value="F:protein dimerization activity"/>
    <property type="evidence" value="ECO:0007669"/>
    <property type="project" value="InterPro"/>
</dbReference>
<reference evidence="2" key="1">
    <citation type="submission" date="2016-10" db="EMBL/GenBank/DDBJ databases">
        <authorList>
            <person name="Varghese N."/>
            <person name="Submissions S."/>
        </authorList>
    </citation>
    <scope>NUCLEOTIDE SEQUENCE [LARGE SCALE GENOMIC DNA]</scope>
    <source>
        <strain evidence="2">IBRC-M10078</strain>
    </source>
</reference>
<dbReference type="OrthoDB" id="1684520at2"/>
<organism evidence="1 2">
    <name type="scientific">Litchfieldia salsa</name>
    <dbReference type="NCBI Taxonomy" id="930152"/>
    <lineage>
        <taxon>Bacteria</taxon>
        <taxon>Bacillati</taxon>
        <taxon>Bacillota</taxon>
        <taxon>Bacilli</taxon>
        <taxon>Bacillales</taxon>
        <taxon>Bacillaceae</taxon>
        <taxon>Litchfieldia</taxon>
    </lineage>
</organism>
<dbReference type="RefSeq" id="WP_090856859.1">
    <property type="nucleotide sequence ID" value="NZ_FNJU01000009.1"/>
</dbReference>
<dbReference type="Pfam" id="PF09388">
    <property type="entry name" value="SpoOE-like"/>
    <property type="match status" value="1"/>
</dbReference>
<dbReference type="Proteomes" id="UP000199159">
    <property type="component" value="Unassembled WGS sequence"/>
</dbReference>
<dbReference type="GO" id="GO:0043937">
    <property type="term" value="P:regulation of sporulation"/>
    <property type="evidence" value="ECO:0007669"/>
    <property type="project" value="InterPro"/>
</dbReference>
<evidence type="ECO:0000313" key="2">
    <source>
        <dbReference type="Proteomes" id="UP000199159"/>
    </source>
</evidence>
<gene>
    <name evidence="1" type="ORF">SAMN05216565_109145</name>
</gene>
<dbReference type="InterPro" id="IPR018540">
    <property type="entry name" value="Spo0E-like"/>
</dbReference>
<protein>
    <submittedName>
        <fullName evidence="1">Spo0E like sporulation regulatory protein</fullName>
    </submittedName>
</protein>
<dbReference type="AlphaFoldDB" id="A0A1H0W7C1"/>
<keyword evidence="2" id="KW-1185">Reference proteome</keyword>
<dbReference type="EMBL" id="FNJU01000009">
    <property type="protein sequence ID" value="SDP86518.1"/>
    <property type="molecule type" value="Genomic_DNA"/>
</dbReference>
<evidence type="ECO:0000313" key="1">
    <source>
        <dbReference type="EMBL" id="SDP86518.1"/>
    </source>
</evidence>